<feature type="region of interest" description="Disordered" evidence="2">
    <location>
        <begin position="140"/>
        <end position="226"/>
    </location>
</feature>
<reference evidence="4" key="1">
    <citation type="submission" date="2021-03" db="EMBL/GenBank/DDBJ databases">
        <title>Revisited historic fungal species revealed as producer of novel bioactive compounds through whole genome sequencing and comparative genomics.</title>
        <authorList>
            <person name="Vignolle G.A."/>
            <person name="Hochenegger N."/>
            <person name="Mach R.L."/>
            <person name="Mach-Aigner A.R."/>
            <person name="Javad Rahimi M."/>
            <person name="Salim K.A."/>
            <person name="Chan C.M."/>
            <person name="Lim L.B.L."/>
            <person name="Cai F."/>
            <person name="Druzhinina I.S."/>
            <person name="U'Ren J.M."/>
            <person name="Derntl C."/>
        </authorList>
    </citation>
    <scope>NUCLEOTIDE SEQUENCE</scope>
    <source>
        <strain evidence="4">TUCIM 5799</strain>
    </source>
</reference>
<comment type="caution">
    <text evidence="4">The sequence shown here is derived from an EMBL/GenBank/DDBJ whole genome shotgun (WGS) entry which is preliminary data.</text>
</comment>
<evidence type="ECO:0000259" key="3">
    <source>
        <dbReference type="Pfam" id="PF07653"/>
    </source>
</evidence>
<dbReference type="InterPro" id="IPR001452">
    <property type="entry name" value="SH3_domain"/>
</dbReference>
<dbReference type="InterPro" id="IPR036028">
    <property type="entry name" value="SH3-like_dom_sf"/>
</dbReference>
<feature type="region of interest" description="Disordered" evidence="2">
    <location>
        <begin position="301"/>
        <end position="334"/>
    </location>
</feature>
<dbReference type="Gene3D" id="2.30.30.40">
    <property type="entry name" value="SH3 Domains"/>
    <property type="match status" value="1"/>
</dbReference>
<organism evidence="4 5">
    <name type="scientific">Neoarthrinium moseri</name>
    <dbReference type="NCBI Taxonomy" id="1658444"/>
    <lineage>
        <taxon>Eukaryota</taxon>
        <taxon>Fungi</taxon>
        <taxon>Dikarya</taxon>
        <taxon>Ascomycota</taxon>
        <taxon>Pezizomycotina</taxon>
        <taxon>Sordariomycetes</taxon>
        <taxon>Xylariomycetidae</taxon>
        <taxon>Amphisphaeriales</taxon>
        <taxon>Apiosporaceae</taxon>
        <taxon>Neoarthrinium</taxon>
    </lineage>
</organism>
<feature type="region of interest" description="Disordered" evidence="2">
    <location>
        <begin position="781"/>
        <end position="800"/>
    </location>
</feature>
<evidence type="ECO:0000313" key="4">
    <source>
        <dbReference type="EMBL" id="KAI1879862.1"/>
    </source>
</evidence>
<feature type="domain" description="SH3" evidence="3">
    <location>
        <begin position="729"/>
        <end position="772"/>
    </location>
</feature>
<gene>
    <name evidence="4" type="ORF">JX265_001483</name>
</gene>
<keyword evidence="1" id="KW-0728">SH3 domain</keyword>
<evidence type="ECO:0000256" key="1">
    <source>
        <dbReference type="ARBA" id="ARBA00022443"/>
    </source>
</evidence>
<dbReference type="Proteomes" id="UP000829685">
    <property type="component" value="Unassembled WGS sequence"/>
</dbReference>
<accession>A0A9P9WVI5</accession>
<feature type="compositionally biased region" description="Pro residues" evidence="2">
    <location>
        <begin position="157"/>
        <end position="169"/>
    </location>
</feature>
<evidence type="ECO:0000256" key="2">
    <source>
        <dbReference type="SAM" id="MobiDB-lite"/>
    </source>
</evidence>
<dbReference type="SUPFAM" id="SSF50044">
    <property type="entry name" value="SH3-domain"/>
    <property type="match status" value="1"/>
</dbReference>
<dbReference type="OrthoDB" id="5243589at2759"/>
<evidence type="ECO:0000313" key="5">
    <source>
        <dbReference type="Proteomes" id="UP000829685"/>
    </source>
</evidence>
<feature type="compositionally biased region" description="Polar residues" evidence="2">
    <location>
        <begin position="170"/>
        <end position="181"/>
    </location>
</feature>
<dbReference type="AlphaFoldDB" id="A0A9P9WVI5"/>
<feature type="compositionally biased region" description="Polar residues" evidence="2">
    <location>
        <begin position="325"/>
        <end position="334"/>
    </location>
</feature>
<dbReference type="EMBL" id="JAFIMR010000003">
    <property type="protein sequence ID" value="KAI1879862.1"/>
    <property type="molecule type" value="Genomic_DNA"/>
</dbReference>
<sequence>MAVDAEDLIVQPFKELVERGKEAVRNAQDAQDDEADLGIVNQMLKSASSVVKEGERALQRLQPLWTSQVEKHGQAFLDAINDSEVISESRVALDDLLYDFDDFIEVETFDAERFSDIQSAAKSFGRTVIETIKRLRIEKSDATARPATPADSRPEQPLFPPLPPLPPLPQKSSISRPPTSHTVREADEFAVHPLRSTQHSLKRGPSSRSEISAKNAVRRSVASDASSFEIRSARRLNLQQIVQPDTEAVTHASRRPSSPEVLGAEFANVHLSNGTSSPINGNGEIQPLQLLGTAPRTTAWVHEQATSTRPRSVRDSIPEEMPMPSNASSRYTVRSSDRDSLIFDAPTSPTTARTSVFSTNESFYKHMPSLPPLPDSALRLNLHPPARLETPMETPRTPREPEIRSPTAEQTFDSGLILADEAPGGNRVAANDDSAQPIWYSRKVNCEIGPRSSLFSMGGFCKGAHLFAEGGMEAGTKSSYDYMSKTYEACCVDCQYSQDMSKLLADAKKDKKANFLTHGVRYRLRYLYKSHVFTNTPGVKNYGCLFCSQDGHTTREGDATVFGSLDSLFAHLARHPQPLQPVAGIKVLYGTEENLTDEDLQEYDLYFPNSPLSSNIPDDETVRLARLPVARATKSHDIGEEEVELVGPGGKKERPLPFLAGGRIIGLEFLEKWESKYCIGWHDGVRGYFPSKIVELEAPARGEVRLPGMNGDGVTVKARWKWAPKDSTMGWLNFKAGDTISNVSWTFQDQWCWSGMTKNGKVGFFPQSHIKPESIREALSNNSSAASIKSGNTTKTKKTTRLFSIKR</sequence>
<protein>
    <recommendedName>
        <fullName evidence="3">SH3 domain-containing protein</fullName>
    </recommendedName>
</protein>
<dbReference type="Pfam" id="PF07653">
    <property type="entry name" value="SH3_2"/>
    <property type="match status" value="1"/>
</dbReference>
<proteinExistence type="predicted"/>
<name>A0A9P9WVI5_9PEZI</name>
<feature type="compositionally biased region" description="Polar residues" evidence="2">
    <location>
        <begin position="781"/>
        <end position="792"/>
    </location>
</feature>
<keyword evidence="5" id="KW-1185">Reference proteome</keyword>